<keyword evidence="3" id="KW-0547">Nucleotide-binding</keyword>
<evidence type="ECO:0000256" key="10">
    <source>
        <dbReference type="ARBA" id="ARBA00039095"/>
    </source>
</evidence>
<keyword evidence="5" id="KW-0067">ATP-binding</keyword>
<dbReference type="Gene3D" id="3.40.980.20">
    <property type="entry name" value="Four-carbon acid sugar kinase, nucleotide binding domain"/>
    <property type="match status" value="1"/>
</dbReference>
<evidence type="ECO:0000259" key="13">
    <source>
        <dbReference type="Pfam" id="PF07005"/>
    </source>
</evidence>
<comment type="catalytic activity">
    <reaction evidence="7">
        <text>3-dehydro-L-erythronate + ATP = 3-dehydro-4-O-phospho-L-erythronate + ADP + H(+)</text>
        <dbReference type="Rhea" id="RHEA:52552"/>
        <dbReference type="ChEBI" id="CHEBI:15378"/>
        <dbReference type="ChEBI" id="CHEBI:30616"/>
        <dbReference type="ChEBI" id="CHEBI:136592"/>
        <dbReference type="ChEBI" id="CHEBI:136670"/>
        <dbReference type="ChEBI" id="CHEBI:456216"/>
        <dbReference type="EC" id="2.7.1.217"/>
    </reaction>
</comment>
<evidence type="ECO:0000256" key="11">
    <source>
        <dbReference type="ARBA" id="ARBA00039461"/>
    </source>
</evidence>
<proteinExistence type="inferred from homology"/>
<comment type="similarity">
    <text evidence="1">Belongs to the four-carbon acid sugar kinase family.</text>
</comment>
<dbReference type="NCBIfam" id="NF043035">
    <property type="entry name" value="OxoTetrKin"/>
    <property type="match status" value="1"/>
</dbReference>
<protein>
    <recommendedName>
        <fullName evidence="11">3-oxo-tetronate kinase</fullName>
        <ecNumber evidence="10">2.7.1.217</ecNumber>
    </recommendedName>
    <alternativeName>
        <fullName evidence="12">3-dehydrotetronate 4-kinase</fullName>
    </alternativeName>
</protein>
<dbReference type="InterPro" id="IPR042213">
    <property type="entry name" value="NBD_C_sf"/>
</dbReference>
<dbReference type="AlphaFoldDB" id="A0A964XM33"/>
<evidence type="ECO:0000256" key="2">
    <source>
        <dbReference type="ARBA" id="ARBA00022679"/>
    </source>
</evidence>
<evidence type="ECO:0000256" key="8">
    <source>
        <dbReference type="ARBA" id="ARBA00036346"/>
    </source>
</evidence>
<keyword evidence="2" id="KW-0808">Transferase</keyword>
<dbReference type="InterPro" id="IPR037051">
    <property type="entry name" value="4-carb_acid_sugar_kinase_N_sf"/>
</dbReference>
<dbReference type="EMBL" id="JAAAHS010000180">
    <property type="protein sequence ID" value="NBE53980.1"/>
    <property type="molecule type" value="Genomic_DNA"/>
</dbReference>
<keyword evidence="6" id="KW-0119">Carbohydrate metabolism</keyword>
<dbReference type="InterPro" id="IPR031475">
    <property type="entry name" value="NBD_C"/>
</dbReference>
<organism evidence="15 16">
    <name type="scientific">Streptomyces boluensis</name>
    <dbReference type="NCBI Taxonomy" id="1775135"/>
    <lineage>
        <taxon>Bacteria</taxon>
        <taxon>Bacillati</taxon>
        <taxon>Actinomycetota</taxon>
        <taxon>Actinomycetes</taxon>
        <taxon>Kitasatosporales</taxon>
        <taxon>Streptomycetaceae</taxon>
        <taxon>Streptomyces</taxon>
    </lineage>
</organism>
<evidence type="ECO:0000256" key="3">
    <source>
        <dbReference type="ARBA" id="ARBA00022741"/>
    </source>
</evidence>
<evidence type="ECO:0000259" key="14">
    <source>
        <dbReference type="Pfam" id="PF17042"/>
    </source>
</evidence>
<keyword evidence="16" id="KW-1185">Reference proteome</keyword>
<evidence type="ECO:0000256" key="12">
    <source>
        <dbReference type="ARBA" id="ARBA00041377"/>
    </source>
</evidence>
<evidence type="ECO:0000256" key="9">
    <source>
        <dbReference type="ARBA" id="ARBA00037335"/>
    </source>
</evidence>
<keyword evidence="4" id="KW-0418">Kinase</keyword>
<evidence type="ECO:0000256" key="6">
    <source>
        <dbReference type="ARBA" id="ARBA00023277"/>
    </source>
</evidence>
<sequence>MGIRLGCIADDFTGATDLANNLVRAGMRVVQLIGVPHPGAPAPADADAVVIALKSRTEPAAEAVDSSLRALSWLRSAGAEQIYFKYCSTFDSTPDGNIGPVTEALMDALGTDFTVATPAFPDNGRTVFKGHLFVGDTLLSDSGMRHHPLTPMTDSNLVSVLGAQSTRPVGLIDHTVVAAGPDAIRDRIAELRKDGVGAAIVDAVSNDDLVRLGAAVRELPLVTAGSGLAIGLPANWGLRPSRAADRLPPAGGHAAVVSGSVSTATNGQVQEFLRTGRPAFSVDPLRIAAGADVAAQALAFAAAHLAEGPVLVYSTEAPGAVKDVQGRLGAAEAGELVERTLARVAQGLVGLGVRRLVVAGGETSGAVVQALGLTGLRIGPQIDPGVPWCAAALPDGDTLHITLKSGNFGGPDFFTASFAHLTGGGRQEGESV</sequence>
<evidence type="ECO:0000313" key="16">
    <source>
        <dbReference type="Proteomes" id="UP000598297"/>
    </source>
</evidence>
<dbReference type="InterPro" id="IPR050007">
    <property type="entry name" value="OtnK"/>
</dbReference>
<dbReference type="InterPro" id="IPR010737">
    <property type="entry name" value="4-carb_acid_sugar_kinase_N"/>
</dbReference>
<dbReference type="Proteomes" id="UP000598297">
    <property type="component" value="Unassembled WGS sequence"/>
</dbReference>
<feature type="domain" description="Four-carbon acid sugar kinase nucleotide binding" evidence="14">
    <location>
        <begin position="255"/>
        <end position="414"/>
    </location>
</feature>
<evidence type="ECO:0000313" key="15">
    <source>
        <dbReference type="EMBL" id="NBE53980.1"/>
    </source>
</evidence>
<dbReference type="GO" id="GO:0005524">
    <property type="term" value="F:ATP binding"/>
    <property type="evidence" value="ECO:0007669"/>
    <property type="project" value="UniProtKB-KW"/>
</dbReference>
<dbReference type="GO" id="GO:0016301">
    <property type="term" value="F:kinase activity"/>
    <property type="evidence" value="ECO:0007669"/>
    <property type="project" value="UniProtKB-KW"/>
</dbReference>
<dbReference type="OrthoDB" id="191465at2"/>
<dbReference type="Pfam" id="PF07005">
    <property type="entry name" value="SBD_N"/>
    <property type="match status" value="1"/>
</dbReference>
<dbReference type="Pfam" id="PF17042">
    <property type="entry name" value="NBD_C"/>
    <property type="match status" value="1"/>
</dbReference>
<evidence type="ECO:0000256" key="7">
    <source>
        <dbReference type="ARBA" id="ARBA00035898"/>
    </source>
</evidence>
<dbReference type="EC" id="2.7.1.217" evidence="10"/>
<comment type="catalytic activity">
    <reaction evidence="8">
        <text>3-dehydro-D-erythronate + ATP = 3-dehydro-4-O-phospho-D-erythronate + ADP + H(+)</text>
        <dbReference type="Rhea" id="RHEA:52556"/>
        <dbReference type="ChEBI" id="CHEBI:15378"/>
        <dbReference type="ChEBI" id="CHEBI:30616"/>
        <dbReference type="ChEBI" id="CHEBI:57958"/>
        <dbReference type="ChEBI" id="CHEBI:136593"/>
        <dbReference type="ChEBI" id="CHEBI:456216"/>
        <dbReference type="EC" id="2.7.1.217"/>
    </reaction>
</comment>
<comment type="function">
    <text evidence="9">Catalyzes the ATP-dependent phosphorylation of 3-oxo-tetronate to 3-oxo-tetronate 4-phosphate.</text>
</comment>
<evidence type="ECO:0000256" key="1">
    <source>
        <dbReference type="ARBA" id="ARBA00005715"/>
    </source>
</evidence>
<evidence type="ECO:0000256" key="4">
    <source>
        <dbReference type="ARBA" id="ARBA00022777"/>
    </source>
</evidence>
<dbReference type="Gene3D" id="3.40.50.10840">
    <property type="entry name" value="Putative sugar-binding, N-terminal domain"/>
    <property type="match status" value="1"/>
</dbReference>
<dbReference type="RefSeq" id="WP_161700362.1">
    <property type="nucleotide sequence ID" value="NZ_JAAAHS010000180.1"/>
</dbReference>
<gene>
    <name evidence="15" type="ORF">GUY60_21680</name>
</gene>
<reference evidence="15" key="1">
    <citation type="submission" date="2020-01" db="EMBL/GenBank/DDBJ databases">
        <title>Whole-genome analyses of novel actinobacteria.</title>
        <authorList>
            <person name="Sahin N."/>
        </authorList>
    </citation>
    <scope>NUCLEOTIDE SEQUENCE</scope>
    <source>
        <strain evidence="15">YC537</strain>
    </source>
</reference>
<feature type="domain" description="Four-carbon acid sugar kinase N-terminal" evidence="13">
    <location>
        <begin position="5"/>
        <end position="231"/>
    </location>
</feature>
<dbReference type="SUPFAM" id="SSF142764">
    <property type="entry name" value="YgbK-like"/>
    <property type="match status" value="1"/>
</dbReference>
<evidence type="ECO:0000256" key="5">
    <source>
        <dbReference type="ARBA" id="ARBA00022840"/>
    </source>
</evidence>
<name>A0A964XM33_9ACTN</name>
<accession>A0A964XM33</accession>
<comment type="caution">
    <text evidence="15">The sequence shown here is derived from an EMBL/GenBank/DDBJ whole genome shotgun (WGS) entry which is preliminary data.</text>
</comment>